<dbReference type="InterPro" id="IPR010048">
    <property type="entry name" value="Hydroxylam_reduct"/>
</dbReference>
<comment type="cofactor">
    <cofactor evidence="9">
        <name>[4Fe-4S] cluster</name>
        <dbReference type="ChEBI" id="CHEBI:49883"/>
    </cofactor>
    <text evidence="9">Binds 1 [4Fe-4S] cluster.</text>
</comment>
<dbReference type="FunFam" id="3.40.50.2030:FF:000001">
    <property type="entry name" value="Hydroxylamine reductase"/>
    <property type="match status" value="1"/>
</dbReference>
<dbReference type="HAMAP" id="MF_00069">
    <property type="entry name" value="Hydroxylam_reduct"/>
    <property type="match status" value="1"/>
</dbReference>
<feature type="binding site" description="via persulfide group" evidence="9">
    <location>
        <position position="403"/>
    </location>
    <ligand>
        <name>hybrid [4Fe-2O-2S] cluster</name>
        <dbReference type="ChEBI" id="CHEBI:60519"/>
    </ligand>
</feature>
<comment type="function">
    <text evidence="9">Catalyzes the reduction of hydroxylamine to form NH(3) and H(2)O.</text>
</comment>
<dbReference type="Proteomes" id="UP000323392">
    <property type="component" value="Unassembled WGS sequence"/>
</dbReference>
<dbReference type="GO" id="GO:0005737">
    <property type="term" value="C:cytoplasm"/>
    <property type="evidence" value="ECO:0007669"/>
    <property type="project" value="UniProtKB-SubCell"/>
</dbReference>
<feature type="binding site" evidence="9">
    <location>
        <position position="244"/>
    </location>
    <ligand>
        <name>hybrid [4Fe-2O-2S] cluster</name>
        <dbReference type="ChEBI" id="CHEBI:60519"/>
    </ligand>
</feature>
<comment type="caution">
    <text evidence="10">The sequence shown here is derived from an EMBL/GenBank/DDBJ whole genome shotgun (WGS) entry which is preliminary data.</text>
</comment>
<evidence type="ECO:0000256" key="6">
    <source>
        <dbReference type="ARBA" id="ARBA00023004"/>
    </source>
</evidence>
<keyword evidence="2 9" id="KW-0004">4Fe-4S</keyword>
<dbReference type="InterPro" id="IPR016099">
    <property type="entry name" value="Prismane-like_a/b-sand"/>
</dbReference>
<dbReference type="OrthoDB" id="9761526at2"/>
<dbReference type="GO" id="GO:0004601">
    <property type="term" value="F:peroxidase activity"/>
    <property type="evidence" value="ECO:0007669"/>
    <property type="project" value="TreeGrafter"/>
</dbReference>
<dbReference type="GO" id="GO:0050418">
    <property type="term" value="F:hydroxylamine reductase activity"/>
    <property type="evidence" value="ECO:0007669"/>
    <property type="project" value="UniProtKB-UniRule"/>
</dbReference>
<evidence type="ECO:0000256" key="8">
    <source>
        <dbReference type="ARBA" id="ARBA00051350"/>
    </source>
</evidence>
<feature type="binding site" evidence="9">
    <location>
        <position position="312"/>
    </location>
    <ligand>
        <name>hybrid [4Fe-2O-2S] cluster</name>
        <dbReference type="ChEBI" id="CHEBI:60519"/>
    </ligand>
</feature>
<dbReference type="AlphaFoldDB" id="A0A150FQ39"/>
<dbReference type="InterPro" id="IPR004137">
    <property type="entry name" value="HCP/CODH"/>
</dbReference>
<dbReference type="STRING" id="1121328.JWYL7_0802"/>
<dbReference type="GO" id="GO:0042542">
    <property type="term" value="P:response to hydrogen peroxide"/>
    <property type="evidence" value="ECO:0007669"/>
    <property type="project" value="TreeGrafter"/>
</dbReference>
<evidence type="ECO:0000313" key="12">
    <source>
        <dbReference type="Proteomes" id="UP000092605"/>
    </source>
</evidence>
<comment type="similarity">
    <text evidence="9">Belongs to the HCP family.</text>
</comment>
<dbReference type="GO" id="GO:0051539">
    <property type="term" value="F:4 iron, 4 sulfur cluster binding"/>
    <property type="evidence" value="ECO:0007669"/>
    <property type="project" value="UniProtKB-KW"/>
</dbReference>
<feature type="modified residue" description="Cysteine persulfide" evidence="9">
    <location>
        <position position="403"/>
    </location>
</feature>
<feature type="binding site" evidence="9">
    <location>
        <position position="456"/>
    </location>
    <ligand>
        <name>hybrid [4Fe-2O-2S] cluster</name>
        <dbReference type="ChEBI" id="CHEBI:60519"/>
    </ligand>
</feature>
<dbReference type="PANTHER" id="PTHR30109">
    <property type="entry name" value="HYDROXYLAMINE REDUCTASE"/>
    <property type="match status" value="1"/>
</dbReference>
<evidence type="ECO:0000256" key="7">
    <source>
        <dbReference type="ARBA" id="ARBA00023014"/>
    </source>
</evidence>
<dbReference type="PATRIC" id="fig|1121328.3.peg.808"/>
<dbReference type="PIRSF" id="PIRSF000076">
    <property type="entry name" value="HCP"/>
    <property type="match status" value="1"/>
</dbReference>
<keyword evidence="4 9" id="KW-0479">Metal-binding</keyword>
<dbReference type="SUPFAM" id="SSF56821">
    <property type="entry name" value="Prismane protein-like"/>
    <property type="match status" value="1"/>
</dbReference>
<dbReference type="InterPro" id="IPR011254">
    <property type="entry name" value="Prismane-like_sf"/>
</dbReference>
<comment type="catalytic activity">
    <reaction evidence="8 9">
        <text>A + NH4(+) + H2O = hydroxylamine + AH2 + H(+)</text>
        <dbReference type="Rhea" id="RHEA:22052"/>
        <dbReference type="ChEBI" id="CHEBI:13193"/>
        <dbReference type="ChEBI" id="CHEBI:15377"/>
        <dbReference type="ChEBI" id="CHEBI:15378"/>
        <dbReference type="ChEBI" id="CHEBI:15429"/>
        <dbReference type="ChEBI" id="CHEBI:17499"/>
        <dbReference type="ChEBI" id="CHEBI:28938"/>
        <dbReference type="EC" id="1.7.99.1"/>
    </reaction>
</comment>
<evidence type="ECO:0000256" key="5">
    <source>
        <dbReference type="ARBA" id="ARBA00023002"/>
    </source>
</evidence>
<dbReference type="FunFam" id="3.40.50.2030:FF:000002">
    <property type="entry name" value="Hydroxylamine reductase"/>
    <property type="match status" value="1"/>
</dbReference>
<organism evidence="10 12">
    <name type="scientific">Alkalithermobacter thermoalcaliphilus JW-YL-7 = DSM 7308</name>
    <dbReference type="NCBI Taxonomy" id="1121328"/>
    <lineage>
        <taxon>Bacteria</taxon>
        <taxon>Bacillati</taxon>
        <taxon>Bacillota</taxon>
        <taxon>Clostridia</taxon>
        <taxon>Peptostreptococcales</taxon>
        <taxon>Tepidibacteraceae</taxon>
        <taxon>Alkalithermobacter</taxon>
    </lineage>
</organism>
<protein>
    <recommendedName>
        <fullName evidence="9">Hydroxylamine reductase</fullName>
        <ecNumber evidence="9">1.7.99.1</ecNumber>
    </recommendedName>
    <alternativeName>
        <fullName evidence="9">Hybrid-cluster protein</fullName>
        <shortName evidence="9">HCP</shortName>
    </alternativeName>
    <alternativeName>
        <fullName evidence="9">Prismane protein</fullName>
    </alternativeName>
</protein>
<keyword evidence="13" id="KW-1185">Reference proteome</keyword>
<feature type="binding site" evidence="9">
    <location>
        <position position="19"/>
    </location>
    <ligand>
        <name>[4Fe-4S] cluster</name>
        <dbReference type="ChEBI" id="CHEBI:49883"/>
    </ligand>
</feature>
<evidence type="ECO:0000256" key="4">
    <source>
        <dbReference type="ARBA" id="ARBA00022723"/>
    </source>
</evidence>
<evidence type="ECO:0000256" key="3">
    <source>
        <dbReference type="ARBA" id="ARBA00022490"/>
    </source>
</evidence>
<feature type="binding site" evidence="9">
    <location>
        <position position="10"/>
    </location>
    <ligand>
        <name>[4Fe-4S] cluster</name>
        <dbReference type="ChEBI" id="CHEBI:49883"/>
    </ligand>
</feature>
<dbReference type="EMBL" id="LSFY01000001">
    <property type="protein sequence ID" value="KXZ39727.1"/>
    <property type="molecule type" value="Genomic_DNA"/>
</dbReference>
<dbReference type="CDD" id="cd01914">
    <property type="entry name" value="HCP"/>
    <property type="match status" value="1"/>
</dbReference>
<dbReference type="Proteomes" id="UP000092605">
    <property type="component" value="Unassembled WGS sequence"/>
</dbReference>
<evidence type="ECO:0000256" key="9">
    <source>
        <dbReference type="HAMAP-Rule" id="MF_00069"/>
    </source>
</evidence>
<evidence type="ECO:0000313" key="13">
    <source>
        <dbReference type="Proteomes" id="UP000323392"/>
    </source>
</evidence>
<feature type="binding site" evidence="9">
    <location>
        <position position="25"/>
    </location>
    <ligand>
        <name>[4Fe-4S] cluster</name>
        <dbReference type="ChEBI" id="CHEBI:49883"/>
    </ligand>
</feature>
<dbReference type="NCBIfam" id="NF003658">
    <property type="entry name" value="PRK05290.1"/>
    <property type="match status" value="1"/>
</dbReference>
<feature type="binding site" evidence="9">
    <location>
        <position position="492"/>
    </location>
    <ligand>
        <name>hybrid [4Fe-2O-2S] cluster</name>
        <dbReference type="ChEBI" id="CHEBI:60519"/>
    </ligand>
</feature>
<dbReference type="InterPro" id="IPR016100">
    <property type="entry name" value="Prismane_a-bundle"/>
</dbReference>
<keyword evidence="7 9" id="KW-0411">Iron-sulfur</keyword>
<dbReference type="Gene3D" id="1.20.1270.20">
    <property type="match status" value="2"/>
</dbReference>
<dbReference type="EMBL" id="FRBG01000003">
    <property type="protein sequence ID" value="SHK63173.1"/>
    <property type="molecule type" value="Genomic_DNA"/>
</dbReference>
<accession>A0A150FQ39</accession>
<evidence type="ECO:0000313" key="11">
    <source>
        <dbReference type="EMBL" id="SHK63173.1"/>
    </source>
</evidence>
<dbReference type="PANTHER" id="PTHR30109:SF0">
    <property type="entry name" value="HYDROXYLAMINE REDUCTASE"/>
    <property type="match status" value="1"/>
</dbReference>
<dbReference type="Pfam" id="PF03063">
    <property type="entry name" value="Prismane"/>
    <property type="match status" value="1"/>
</dbReference>
<reference evidence="10 12" key="1">
    <citation type="submission" date="2016-02" db="EMBL/GenBank/DDBJ databases">
        <title>Draft genome sequence for Clostridium paradoxum JW-YL-7.</title>
        <authorList>
            <person name="Utturkar S.M."/>
            <person name="Lancaster A."/>
            <person name="Poole F.L."/>
            <person name="Adams M.W."/>
            <person name="Brown S.D."/>
        </authorList>
    </citation>
    <scope>NUCLEOTIDE SEQUENCE [LARGE SCALE GENOMIC DNA]</scope>
    <source>
        <strain evidence="10 12">JW-YL-7</strain>
    </source>
</reference>
<dbReference type="RefSeq" id="WP_066069377.1">
    <property type="nucleotide sequence ID" value="NZ_FRBG01000003.1"/>
</dbReference>
<evidence type="ECO:0000256" key="2">
    <source>
        <dbReference type="ARBA" id="ARBA00022485"/>
    </source>
</evidence>
<feature type="binding site" evidence="9">
    <location>
        <position position="490"/>
    </location>
    <ligand>
        <name>hybrid [4Fe-2O-2S] cluster</name>
        <dbReference type="ChEBI" id="CHEBI:60519"/>
    </ligand>
</feature>
<gene>
    <name evidence="9" type="primary">hcp</name>
    <name evidence="10" type="ORF">JWYL7_0802</name>
    <name evidence="11" type="ORF">SAMN05661008_00595</name>
</gene>
<keyword evidence="5 9" id="KW-0560">Oxidoreductase</keyword>
<feature type="binding site" evidence="9">
    <location>
        <position position="7"/>
    </location>
    <ligand>
        <name>[4Fe-4S] cluster</name>
        <dbReference type="ChEBI" id="CHEBI:49883"/>
    </ligand>
</feature>
<evidence type="ECO:0000256" key="1">
    <source>
        <dbReference type="ARBA" id="ARBA00004496"/>
    </source>
</evidence>
<dbReference type="NCBIfam" id="TIGR01703">
    <property type="entry name" value="hybrid_clust"/>
    <property type="match status" value="1"/>
</dbReference>
<feature type="binding site" evidence="9">
    <location>
        <position position="431"/>
    </location>
    <ligand>
        <name>hybrid [4Fe-2O-2S] cluster</name>
        <dbReference type="ChEBI" id="CHEBI:60519"/>
    </ligand>
</feature>
<comment type="subcellular location">
    <subcellularLocation>
        <location evidence="1 9">Cytoplasm</location>
    </subcellularLocation>
</comment>
<dbReference type="Gene3D" id="3.40.50.2030">
    <property type="match status" value="2"/>
</dbReference>
<sequence>MNNSMFCYQCEQTAGSKGCVKVGVCGKEPDVANLQDILIHQLKGIGFYGQKLIQKGEKICSETTKFLVDAMFSTLTNVNFDEERFVEYIKYADKVKEELKSKVGDLGSVPEAADYRAPLTKQEMLNDAKNIGIMADEDLDMDIRSLRELLIYGFKGMAAYAHHSYVLGKFDEEVNNFFYKGLAATIDDSLTVEDLFNLCMELGKTNLECMAMLDSANTQAYGHPQPTEVSISKKKGPFIIVSGHDLKDLKELLEQTEGKGINVYTHGEMLPAHGYPELKKYKHLVGNFGGAWQEQQNEFDGIPGCILMTTNCLMKPRESYKDRIFTTSIVGYEGVTHIQEINGKKDFTPIINKALELGGFEEDEQERKILVGFGHNAVLSHAGEIIEAVKTGKIRHFFLIGGCDGARPGRNYYTEFAQKTPSDTVILTLACGKYRFNKYDFGTVAGLPRLLDVGQCNDSYSAIKIASALAEAFNCDVNDLPLSLILSWYEQKAVAILLTLLYLNIKNIYLGPTLPAFITPNILQVLVEKFNITPISTPDEDLKTILG</sequence>
<feature type="binding site" evidence="9">
    <location>
        <position position="268"/>
    </location>
    <ligand>
        <name>hybrid [4Fe-2O-2S] cluster</name>
        <dbReference type="ChEBI" id="CHEBI:60519"/>
    </ligand>
</feature>
<reference evidence="11 13" key="2">
    <citation type="submission" date="2016-11" db="EMBL/GenBank/DDBJ databases">
        <authorList>
            <person name="Varghese N."/>
            <person name="Submissions S."/>
        </authorList>
    </citation>
    <scope>NUCLEOTIDE SEQUENCE [LARGE SCALE GENOMIC DNA]</scope>
    <source>
        <strain evidence="11 13">DSM 7308</strain>
    </source>
</reference>
<name>A0A150FQ39_CLOPD</name>
<comment type="cofactor">
    <cofactor evidence="9">
        <name>hybrid [4Fe-2O-2S] cluster</name>
        <dbReference type="ChEBI" id="CHEBI:60519"/>
    </cofactor>
    <text evidence="9">Binds 1 hybrid [4Fe-2O-2S] cluster.</text>
</comment>
<dbReference type="GO" id="GO:0046872">
    <property type="term" value="F:metal ion binding"/>
    <property type="evidence" value="ECO:0007669"/>
    <property type="project" value="UniProtKB-KW"/>
</dbReference>
<keyword evidence="6 9" id="KW-0408">Iron</keyword>
<keyword evidence="3 9" id="KW-0963">Cytoplasm</keyword>
<dbReference type="EC" id="1.7.99.1" evidence="9"/>
<dbReference type="FunFam" id="1.20.1270.20:FF:000001">
    <property type="entry name" value="Hydroxylamine reductase"/>
    <property type="match status" value="1"/>
</dbReference>
<evidence type="ECO:0000313" key="10">
    <source>
        <dbReference type="EMBL" id="KXZ39727.1"/>
    </source>
</evidence>
<proteinExistence type="inferred from homology"/>